<gene>
    <name evidence="1" type="ORF">BDA96_01G216900</name>
</gene>
<name>A0A921S0H0_SORBI</name>
<reference evidence="1" key="1">
    <citation type="journal article" date="2019" name="BMC Genomics">
        <title>A new reference genome for Sorghum bicolor reveals high levels of sequence similarity between sweet and grain genotypes: implications for the genetics of sugar metabolism.</title>
        <authorList>
            <person name="Cooper E.A."/>
            <person name="Brenton Z.W."/>
            <person name="Flinn B.S."/>
            <person name="Jenkins J."/>
            <person name="Shu S."/>
            <person name="Flowers D."/>
            <person name="Luo F."/>
            <person name="Wang Y."/>
            <person name="Xia P."/>
            <person name="Barry K."/>
            <person name="Daum C."/>
            <person name="Lipzen A."/>
            <person name="Yoshinaga Y."/>
            <person name="Schmutz J."/>
            <person name="Saski C."/>
            <person name="Vermerris W."/>
            <person name="Kresovich S."/>
        </authorList>
    </citation>
    <scope>NUCLEOTIDE SEQUENCE</scope>
</reference>
<dbReference type="EMBL" id="CM027680">
    <property type="protein sequence ID" value="KAG0549000.1"/>
    <property type="molecule type" value="Genomic_DNA"/>
</dbReference>
<protein>
    <submittedName>
        <fullName evidence="1">Uncharacterized protein</fullName>
    </submittedName>
</protein>
<sequence>MKRKNRLKTTSNTCSTQLSLTMCRCATHTKASILETNNTDMDRSVRIMNIAFFFFSFTFS</sequence>
<reference evidence="1" key="2">
    <citation type="submission" date="2020-10" db="EMBL/GenBank/DDBJ databases">
        <authorList>
            <person name="Cooper E.A."/>
            <person name="Brenton Z.W."/>
            <person name="Flinn B.S."/>
            <person name="Jenkins J."/>
            <person name="Shu S."/>
            <person name="Flowers D."/>
            <person name="Luo F."/>
            <person name="Wang Y."/>
            <person name="Xia P."/>
            <person name="Barry K."/>
            <person name="Daum C."/>
            <person name="Lipzen A."/>
            <person name="Yoshinaga Y."/>
            <person name="Schmutz J."/>
            <person name="Saski C."/>
            <person name="Vermerris W."/>
            <person name="Kresovich S."/>
        </authorList>
    </citation>
    <scope>NUCLEOTIDE SEQUENCE</scope>
</reference>
<evidence type="ECO:0000313" key="2">
    <source>
        <dbReference type="Proteomes" id="UP000807115"/>
    </source>
</evidence>
<evidence type="ECO:0000313" key="1">
    <source>
        <dbReference type="EMBL" id="KAG0549000.1"/>
    </source>
</evidence>
<accession>A0A921S0H0</accession>
<proteinExistence type="predicted"/>
<organism evidence="1 2">
    <name type="scientific">Sorghum bicolor</name>
    <name type="common">Sorghum</name>
    <name type="synonym">Sorghum vulgare</name>
    <dbReference type="NCBI Taxonomy" id="4558"/>
    <lineage>
        <taxon>Eukaryota</taxon>
        <taxon>Viridiplantae</taxon>
        <taxon>Streptophyta</taxon>
        <taxon>Embryophyta</taxon>
        <taxon>Tracheophyta</taxon>
        <taxon>Spermatophyta</taxon>
        <taxon>Magnoliopsida</taxon>
        <taxon>Liliopsida</taxon>
        <taxon>Poales</taxon>
        <taxon>Poaceae</taxon>
        <taxon>PACMAD clade</taxon>
        <taxon>Panicoideae</taxon>
        <taxon>Andropogonodae</taxon>
        <taxon>Andropogoneae</taxon>
        <taxon>Sorghinae</taxon>
        <taxon>Sorghum</taxon>
    </lineage>
</organism>
<dbReference type="Proteomes" id="UP000807115">
    <property type="component" value="Chromosome 1"/>
</dbReference>
<comment type="caution">
    <text evidence="1">The sequence shown here is derived from an EMBL/GenBank/DDBJ whole genome shotgun (WGS) entry which is preliminary data.</text>
</comment>
<dbReference type="AlphaFoldDB" id="A0A921S0H0"/>